<dbReference type="EMBL" id="SPNK01000005">
    <property type="protein sequence ID" value="TFI01753.1"/>
    <property type="molecule type" value="Genomic_DNA"/>
</dbReference>
<comment type="caution">
    <text evidence="1">The sequence shown here is derived from an EMBL/GenBank/DDBJ whole genome shotgun (WGS) entry which is preliminary data.</text>
</comment>
<evidence type="ECO:0008006" key="3">
    <source>
        <dbReference type="Google" id="ProtNLM"/>
    </source>
</evidence>
<accession>A0AAX2SEL8</accession>
<keyword evidence="2" id="KW-1185">Reference proteome</keyword>
<dbReference type="RefSeq" id="WP_135010550.1">
    <property type="nucleotide sequence ID" value="NZ_SPNK01000005.1"/>
</dbReference>
<evidence type="ECO:0000313" key="1">
    <source>
        <dbReference type="EMBL" id="TFI01753.1"/>
    </source>
</evidence>
<proteinExistence type="predicted"/>
<gene>
    <name evidence="1" type="ORF">E4P33_06435</name>
</gene>
<dbReference type="Proteomes" id="UP000298017">
    <property type="component" value="Unassembled WGS sequence"/>
</dbReference>
<protein>
    <recommendedName>
        <fullName evidence="3">Restriction endonuclease type II NotI domain-containing protein</fullName>
    </recommendedName>
</protein>
<dbReference type="AlphaFoldDB" id="A0AAX2SEL8"/>
<reference evidence="1 2" key="1">
    <citation type="submission" date="2019-03" db="EMBL/GenBank/DDBJ databases">
        <title>Genome Sequencing and Assembly of Various Microbes Isolated from Alder Root Nodule.</title>
        <authorList>
            <person name="Swanson E."/>
            <person name="Sevigny J.L."/>
            <person name="Pesce C."/>
            <person name="Davis I."/>
            <person name="Kleiner V."/>
            <person name="Tisa L."/>
        </authorList>
    </citation>
    <scope>NUCLEOTIDE SEQUENCE [LARGE SCALE GENOMIC DNA]</scope>
    <source>
        <strain evidence="1 2">4R-31</strain>
    </source>
</reference>
<organism evidence="1 2">
    <name type="scientific">Kocuria rhizophila</name>
    <dbReference type="NCBI Taxonomy" id="72000"/>
    <lineage>
        <taxon>Bacteria</taxon>
        <taxon>Bacillati</taxon>
        <taxon>Actinomycetota</taxon>
        <taxon>Actinomycetes</taxon>
        <taxon>Micrococcales</taxon>
        <taxon>Micrococcaceae</taxon>
        <taxon>Kocuria</taxon>
    </lineage>
</organism>
<evidence type="ECO:0000313" key="2">
    <source>
        <dbReference type="Proteomes" id="UP000298017"/>
    </source>
</evidence>
<name>A0AAX2SEL8_KOCRH</name>
<sequence>MSTEIKEWFGYKVADHSPSAQDAAHENRCPFLGVECTKKLRDDLITGVCTLKQSTKDPVICCPNRLYGDSWRALKDVAAIAFGGGYALVPGGQANLESEIREEPVIGVFGKWWDHELRLPQRGGAGSYFVDYVLALVCDSQLVEFVAVEVQSIDTTGNYRPGVAALMNENRAVVGNKSAFNWENVNKRILPQIIYKGHVLQMEDKCKKGLFFITPTAVYDKIMRRLGSSGPGLNKYPLSSGAITFLSYDPDWDKAVDGEPVPLRQTNLLTTNLNQVALAFSSPTDLPPANSYQTSIEKALGRP</sequence>